<protein>
    <submittedName>
        <fullName evidence="1">WD40 repeat-like protein</fullName>
    </submittedName>
</protein>
<reference evidence="1" key="1">
    <citation type="journal article" date="2021" name="Environ. Microbiol.">
        <title>Gene family expansions and transcriptome signatures uncover fungal adaptations to wood decay.</title>
        <authorList>
            <person name="Hage H."/>
            <person name="Miyauchi S."/>
            <person name="Viragh M."/>
            <person name="Drula E."/>
            <person name="Min B."/>
            <person name="Chaduli D."/>
            <person name="Navarro D."/>
            <person name="Favel A."/>
            <person name="Norest M."/>
            <person name="Lesage-Meessen L."/>
            <person name="Balint B."/>
            <person name="Merenyi Z."/>
            <person name="de Eugenio L."/>
            <person name="Morin E."/>
            <person name="Martinez A.T."/>
            <person name="Baldrian P."/>
            <person name="Stursova M."/>
            <person name="Martinez M.J."/>
            <person name="Novotny C."/>
            <person name="Magnuson J.K."/>
            <person name="Spatafora J.W."/>
            <person name="Maurice S."/>
            <person name="Pangilinan J."/>
            <person name="Andreopoulos W."/>
            <person name="LaButti K."/>
            <person name="Hundley H."/>
            <person name="Na H."/>
            <person name="Kuo A."/>
            <person name="Barry K."/>
            <person name="Lipzen A."/>
            <person name="Henrissat B."/>
            <person name="Riley R."/>
            <person name="Ahrendt S."/>
            <person name="Nagy L.G."/>
            <person name="Grigoriev I.V."/>
            <person name="Martin F."/>
            <person name="Rosso M.N."/>
        </authorList>
    </citation>
    <scope>NUCLEOTIDE SEQUENCE</scope>
    <source>
        <strain evidence="1">CBS 384.51</strain>
    </source>
</reference>
<evidence type="ECO:0000313" key="2">
    <source>
        <dbReference type="Proteomes" id="UP001055072"/>
    </source>
</evidence>
<accession>A0ACB8TP89</accession>
<keyword evidence="2" id="KW-1185">Reference proteome</keyword>
<name>A0ACB8TP89_9APHY</name>
<comment type="caution">
    <text evidence="1">The sequence shown here is derived from an EMBL/GenBank/DDBJ whole genome shotgun (WGS) entry which is preliminary data.</text>
</comment>
<organism evidence="1 2">
    <name type="scientific">Irpex rosettiformis</name>
    <dbReference type="NCBI Taxonomy" id="378272"/>
    <lineage>
        <taxon>Eukaryota</taxon>
        <taxon>Fungi</taxon>
        <taxon>Dikarya</taxon>
        <taxon>Basidiomycota</taxon>
        <taxon>Agaricomycotina</taxon>
        <taxon>Agaricomycetes</taxon>
        <taxon>Polyporales</taxon>
        <taxon>Irpicaceae</taxon>
        <taxon>Irpex</taxon>
    </lineage>
</organism>
<sequence>MTSFPHNRLFLGQDVAVVISGYHIQVLNTQTGEVIKTTARFEGREKDNIIKSGPIRCADVDVSFTHLVTSGEDKQLKVWRLEDLTLLNERELPKKPTDVHFTRDGQTILVSDKFGDIFSYPLVPVPISTEITEAVDAVGGESKPRSQIISHENPSGGNLVLGHTSLLTSFLLTEDEKFIVSADRDEHIRVSWYPQGYVIERYCLGHEKFVHTVHIPTFAPSVLISGGGDPKLKLWDWMSGELLCDIQVGDVVTPFITVRPPKGKWGRSEDDDGEGKAANRKRRRGRGKGKAKLEQEELGDAEGAETTAGTSEGAGIPAKDVTMQDADEEDEPAGEIAQTEEEAKPTEDPLVLVIHRVASVDVVGQEQFIVFSVVGATAIFYCPFPSNPRSTENVVVHSVQLNKPAIDFSIDETGHVWVLVDGERETDAGVDQGLVRLLHWTSGQLIEDPSSADENALLKSLNSTCKIPATSEDIKTLDIYSALSAMPKHVDPEHDPFEGTTSRTSLEKSQGKRKAKELSQRGQARLKKKQAVLAKMQEQADDSREGSVSAPPEDVRDTKKVKAVTENL</sequence>
<evidence type="ECO:0000313" key="1">
    <source>
        <dbReference type="EMBL" id="KAI0083845.1"/>
    </source>
</evidence>
<dbReference type="Proteomes" id="UP001055072">
    <property type="component" value="Unassembled WGS sequence"/>
</dbReference>
<proteinExistence type="predicted"/>
<dbReference type="EMBL" id="MU274952">
    <property type="protein sequence ID" value="KAI0083845.1"/>
    <property type="molecule type" value="Genomic_DNA"/>
</dbReference>
<gene>
    <name evidence="1" type="ORF">BDY19DRAFT_987797</name>
</gene>